<feature type="domain" description="BBS7 beta-propeller" evidence="4">
    <location>
        <begin position="26"/>
        <end position="332"/>
    </location>
</feature>
<dbReference type="Proteomes" id="UP000789390">
    <property type="component" value="Unassembled WGS sequence"/>
</dbReference>
<comment type="caution">
    <text evidence="5">The sequence shown here is derived from an EMBL/GenBank/DDBJ whole genome shotgun (WGS) entry which is preliminary data.</text>
</comment>
<gene>
    <name evidence="5" type="ORF">DGAL_LOCUS727</name>
</gene>
<dbReference type="GO" id="GO:0016020">
    <property type="term" value="C:membrane"/>
    <property type="evidence" value="ECO:0007669"/>
    <property type="project" value="TreeGrafter"/>
</dbReference>
<dbReference type="GO" id="GO:0043005">
    <property type="term" value="C:neuron projection"/>
    <property type="evidence" value="ECO:0007669"/>
    <property type="project" value="TreeGrafter"/>
</dbReference>
<dbReference type="Pfam" id="PF23361">
    <property type="entry name" value="BBS7_pf"/>
    <property type="match status" value="1"/>
</dbReference>
<sequence length="760" mass="85098">MQLSAKLKLQRVDYVQVASLKCNSIQLLSSKGVKHQQKVVVGDQRGILQLISIKKGEPFVDFKVDLKSPVNCVTILVNSNEPTKEIIVTATQQTVQGFSANKGKLIFKMDTNLVEPIQHLWMASKEELVVSNSYVYNHYHDGKEANYFLSTDRINAVAVLPLNKVPSLTPLLGCQDGNIYSLRDSSLRHRLPIDAGIPTAIQLFQNDGGTSGEWVIYGTSLGQIGLVRWSRAGPTVQWVIQLPSQTTVTSLDFYDFSGSDAGAQLIVGREDCYVDVYQVPSEDDATHISPTLIFSQNCNDSIAAVRGGIIGTDGFPEILVATQRGWIFGLTSCESTIRRKQPDEVTAARTNAHGSERRKQLQYLKSEVEFLEKQFTEAQNNKSRASLPASLMEKETTTSAQVNVMAKMNFVGLENAYYITVESQVSINFILVQCDANVQLVDVERNLAILSVVDSQKNGPSRLTATFRCQSNTTRLEMKLICAERNTSDQVRLYISPSIQEPRLAFLKSFRLGCLCNHVRCHSPESFQWSASTPSSSLTLRGGFSQADAHNWIVSCLPNVPEKVPADEEIHFYFRNDQWHSKLAVQYRRGEIVFLSDNVVALSHVRDFISKEATTKSIQLTMNAEVTWEATEILLHHVHPLLLDMIHRRQRNALALALKEAATDQLALSDGDADWMTAEFRDIVQADKENQPSNNHQYTTVEQYQNFLLDLFASHREFHGELEVRSSHKFSLLANMLADTAVRTEAFIELFRSDDSSTVV</sequence>
<feature type="domain" description="BBS7 platform" evidence="3">
    <location>
        <begin position="529"/>
        <end position="624"/>
    </location>
</feature>
<dbReference type="Gene3D" id="2.130.10.10">
    <property type="entry name" value="YVTN repeat-like/Quinoprotein amine dehydrogenase"/>
    <property type="match status" value="1"/>
</dbReference>
<dbReference type="InterPro" id="IPR056334">
    <property type="entry name" value="BBS7_GAE_dom"/>
</dbReference>
<evidence type="ECO:0000313" key="6">
    <source>
        <dbReference type="Proteomes" id="UP000789390"/>
    </source>
</evidence>
<dbReference type="InterPro" id="IPR015943">
    <property type="entry name" value="WD40/YVTN_repeat-like_dom_sf"/>
</dbReference>
<evidence type="ECO:0000313" key="5">
    <source>
        <dbReference type="EMBL" id="CAH0098641.1"/>
    </source>
</evidence>
<proteinExistence type="predicted"/>
<dbReference type="PANTHER" id="PTHR16074">
    <property type="entry name" value="BARDET-BIEDL SYNDROME 7 PROTEIN"/>
    <property type="match status" value="1"/>
</dbReference>
<dbReference type="Pfam" id="PF23349">
    <property type="entry name" value="BBS7_hp"/>
    <property type="match status" value="1"/>
</dbReference>
<dbReference type="PANTHER" id="PTHR16074:SF4">
    <property type="entry name" value="BARDET-BIEDL SYNDROME 7 PROTEIN"/>
    <property type="match status" value="1"/>
</dbReference>
<dbReference type="InterPro" id="IPR056332">
    <property type="entry name" value="Beta-prop_BBS7"/>
</dbReference>
<reference evidence="5" key="1">
    <citation type="submission" date="2021-11" db="EMBL/GenBank/DDBJ databases">
        <authorList>
            <person name="Schell T."/>
        </authorList>
    </citation>
    <scope>NUCLEOTIDE SEQUENCE</scope>
    <source>
        <strain evidence="5">M5</strain>
    </source>
</reference>
<dbReference type="InterPro" id="IPR056333">
    <property type="entry name" value="BBS7_pf_dom"/>
</dbReference>
<evidence type="ECO:0000259" key="2">
    <source>
        <dbReference type="Pfam" id="PF23360"/>
    </source>
</evidence>
<organism evidence="5 6">
    <name type="scientific">Daphnia galeata</name>
    <dbReference type="NCBI Taxonomy" id="27404"/>
    <lineage>
        <taxon>Eukaryota</taxon>
        <taxon>Metazoa</taxon>
        <taxon>Ecdysozoa</taxon>
        <taxon>Arthropoda</taxon>
        <taxon>Crustacea</taxon>
        <taxon>Branchiopoda</taxon>
        <taxon>Diplostraca</taxon>
        <taxon>Cladocera</taxon>
        <taxon>Anomopoda</taxon>
        <taxon>Daphniidae</taxon>
        <taxon>Daphnia</taxon>
    </lineage>
</organism>
<feature type="domain" description="BBS7 helical hairpin" evidence="1">
    <location>
        <begin position="634"/>
        <end position="751"/>
    </location>
</feature>
<dbReference type="InterPro" id="IPR036322">
    <property type="entry name" value="WD40_repeat_dom_sf"/>
</dbReference>
<name>A0A8J2W9F0_9CRUS</name>
<dbReference type="GO" id="GO:0034464">
    <property type="term" value="C:BBSome"/>
    <property type="evidence" value="ECO:0007669"/>
    <property type="project" value="TreeGrafter"/>
</dbReference>
<dbReference type="OrthoDB" id="414590at2759"/>
<evidence type="ECO:0000259" key="3">
    <source>
        <dbReference type="Pfam" id="PF23361"/>
    </source>
</evidence>
<dbReference type="GO" id="GO:0005930">
    <property type="term" value="C:axoneme"/>
    <property type="evidence" value="ECO:0007669"/>
    <property type="project" value="TreeGrafter"/>
</dbReference>
<protein>
    <submittedName>
        <fullName evidence="5">Uncharacterized protein</fullName>
    </submittedName>
</protein>
<dbReference type="SUPFAM" id="SSF50978">
    <property type="entry name" value="WD40 repeat-like"/>
    <property type="match status" value="1"/>
</dbReference>
<dbReference type="Pfam" id="PF23360">
    <property type="entry name" value="BBS7_GAE"/>
    <property type="match status" value="1"/>
</dbReference>
<dbReference type="GO" id="GO:0036064">
    <property type="term" value="C:ciliary basal body"/>
    <property type="evidence" value="ECO:0007669"/>
    <property type="project" value="TreeGrafter"/>
</dbReference>
<feature type="domain" description="BBS7 GAE" evidence="2">
    <location>
        <begin position="404"/>
        <end position="509"/>
    </location>
</feature>
<dbReference type="GO" id="GO:0060271">
    <property type="term" value="P:cilium assembly"/>
    <property type="evidence" value="ECO:0007669"/>
    <property type="project" value="TreeGrafter"/>
</dbReference>
<evidence type="ECO:0000259" key="1">
    <source>
        <dbReference type="Pfam" id="PF23349"/>
    </source>
</evidence>
<evidence type="ECO:0000259" key="4">
    <source>
        <dbReference type="Pfam" id="PF23743"/>
    </source>
</evidence>
<dbReference type="GO" id="GO:0008104">
    <property type="term" value="P:intracellular protein localization"/>
    <property type="evidence" value="ECO:0007669"/>
    <property type="project" value="TreeGrafter"/>
</dbReference>
<dbReference type="AlphaFoldDB" id="A0A8J2W9F0"/>
<keyword evidence="6" id="KW-1185">Reference proteome</keyword>
<accession>A0A8J2W9F0</accession>
<dbReference type="EMBL" id="CAKKLH010000004">
    <property type="protein sequence ID" value="CAH0098641.1"/>
    <property type="molecule type" value="Genomic_DNA"/>
</dbReference>
<dbReference type="InterPro" id="IPR056335">
    <property type="entry name" value="BBS7_hairpin"/>
</dbReference>
<dbReference type="Pfam" id="PF23743">
    <property type="entry name" value="Beta-prop_BBS7"/>
    <property type="match status" value="1"/>
</dbReference>